<dbReference type="PANTHER" id="PTHR10293:SF16">
    <property type="entry name" value="GLUTAREDOXIN-RELATED PROTEIN 5, MITOCHONDRIAL"/>
    <property type="match status" value="1"/>
</dbReference>
<feature type="domain" description="Glutaredoxin" evidence="8">
    <location>
        <begin position="42"/>
        <end position="106"/>
    </location>
</feature>
<accession>A0A4U5N3T2</accession>
<dbReference type="FunFam" id="3.40.30.10:FF:000005">
    <property type="entry name" value="Glutaredoxin 5"/>
    <property type="match status" value="1"/>
</dbReference>
<organism evidence="9 10">
    <name type="scientific">Steinernema carpocapsae</name>
    <name type="common">Entomopathogenic nematode</name>
    <dbReference type="NCBI Taxonomy" id="34508"/>
    <lineage>
        <taxon>Eukaryota</taxon>
        <taxon>Metazoa</taxon>
        <taxon>Ecdysozoa</taxon>
        <taxon>Nematoda</taxon>
        <taxon>Chromadorea</taxon>
        <taxon>Rhabditida</taxon>
        <taxon>Tylenchina</taxon>
        <taxon>Panagrolaimomorpha</taxon>
        <taxon>Strongyloidoidea</taxon>
        <taxon>Steinernematidae</taxon>
        <taxon>Steinernema</taxon>
    </lineage>
</organism>
<evidence type="ECO:0000256" key="1">
    <source>
        <dbReference type="ARBA" id="ARBA00022714"/>
    </source>
</evidence>
<keyword evidence="2" id="KW-0479">Metal-binding</keyword>
<reference evidence="9 10" key="1">
    <citation type="journal article" date="2015" name="Genome Biol.">
        <title>Comparative genomics of Steinernema reveals deeply conserved gene regulatory networks.</title>
        <authorList>
            <person name="Dillman A.R."/>
            <person name="Macchietto M."/>
            <person name="Porter C.F."/>
            <person name="Rogers A."/>
            <person name="Williams B."/>
            <person name="Antoshechkin I."/>
            <person name="Lee M.M."/>
            <person name="Goodwin Z."/>
            <person name="Lu X."/>
            <person name="Lewis E.E."/>
            <person name="Goodrich-Blair H."/>
            <person name="Stock S.P."/>
            <person name="Adams B.J."/>
            <person name="Sternberg P.W."/>
            <person name="Mortazavi A."/>
        </authorList>
    </citation>
    <scope>NUCLEOTIDE SEQUENCE [LARGE SCALE GENOMIC DNA]</scope>
    <source>
        <strain evidence="9 10">ALL</strain>
    </source>
</reference>
<dbReference type="SUPFAM" id="SSF52833">
    <property type="entry name" value="Thioredoxin-like"/>
    <property type="match status" value="1"/>
</dbReference>
<reference evidence="9 10" key="2">
    <citation type="journal article" date="2019" name="G3 (Bethesda)">
        <title>Hybrid Assembly of the Genome of the Entomopathogenic Nematode Steinernema carpocapsae Identifies the X-Chromosome.</title>
        <authorList>
            <person name="Serra L."/>
            <person name="Macchietto M."/>
            <person name="Macias-Munoz A."/>
            <person name="McGill C.J."/>
            <person name="Rodriguez I.M."/>
            <person name="Rodriguez B."/>
            <person name="Murad R."/>
            <person name="Mortazavi A."/>
        </authorList>
    </citation>
    <scope>NUCLEOTIDE SEQUENCE [LARGE SCALE GENOMIC DNA]</scope>
    <source>
        <strain evidence="9 10">ALL</strain>
    </source>
</reference>
<evidence type="ECO:0000256" key="3">
    <source>
        <dbReference type="ARBA" id="ARBA00023004"/>
    </source>
</evidence>
<dbReference type="AlphaFoldDB" id="A0A4U5N3T2"/>
<evidence type="ECO:0000256" key="7">
    <source>
        <dbReference type="ARBA" id="ARBA00076083"/>
    </source>
</evidence>
<gene>
    <name evidence="9" type="ORF">L596_018052</name>
</gene>
<dbReference type="OrthoDB" id="415696at2759"/>
<dbReference type="InterPro" id="IPR002109">
    <property type="entry name" value="Glutaredoxin"/>
</dbReference>
<sequence length="138" mass="15800">MLFSTSRHLFRGASRFFSSAPSSELSQVLRDRINGYVTADKVVVFMKGTQQEPMCGFSRNVKMVLDFHEVKFRDYNVLEDADLREGIKKFSEWPTIPQVYVNGEFVGGSDIIVSMHKEGEITDFFDEQGIPTKFSDKQ</sequence>
<dbReference type="InterPro" id="IPR033658">
    <property type="entry name" value="GRX_PICOT-like"/>
</dbReference>
<evidence type="ECO:0000256" key="4">
    <source>
        <dbReference type="ARBA" id="ARBA00023014"/>
    </source>
</evidence>
<keyword evidence="3" id="KW-0408">Iron</keyword>
<dbReference type="EMBL" id="AZBU02000005">
    <property type="protein sequence ID" value="TKR76998.1"/>
    <property type="molecule type" value="Genomic_DNA"/>
</dbReference>
<dbReference type="Gene3D" id="3.40.30.10">
    <property type="entry name" value="Glutaredoxin"/>
    <property type="match status" value="1"/>
</dbReference>
<evidence type="ECO:0000259" key="8">
    <source>
        <dbReference type="Pfam" id="PF00462"/>
    </source>
</evidence>
<dbReference type="NCBIfam" id="TIGR00365">
    <property type="entry name" value="Grx4 family monothiol glutaredoxin"/>
    <property type="match status" value="1"/>
</dbReference>
<dbReference type="PANTHER" id="PTHR10293">
    <property type="entry name" value="GLUTAREDOXIN FAMILY MEMBER"/>
    <property type="match status" value="1"/>
</dbReference>
<dbReference type="Proteomes" id="UP000298663">
    <property type="component" value="Unassembled WGS sequence"/>
</dbReference>
<keyword evidence="4" id="KW-0411">Iron-sulfur</keyword>
<evidence type="ECO:0000256" key="2">
    <source>
        <dbReference type="ARBA" id="ARBA00022723"/>
    </source>
</evidence>
<dbReference type="PROSITE" id="PS51354">
    <property type="entry name" value="GLUTAREDOXIN_2"/>
    <property type="match status" value="1"/>
</dbReference>
<evidence type="ECO:0000256" key="5">
    <source>
        <dbReference type="ARBA" id="ARBA00023284"/>
    </source>
</evidence>
<evidence type="ECO:0000256" key="6">
    <source>
        <dbReference type="ARBA" id="ARBA00067456"/>
    </source>
</evidence>
<protein>
    <recommendedName>
        <fullName evidence="6">Glutaredoxin-related protein 5, mitochondrial</fullName>
    </recommendedName>
    <alternativeName>
        <fullName evidence="7">Monothiol glutaredoxin-5</fullName>
    </alternativeName>
</protein>
<dbReference type="InterPro" id="IPR036249">
    <property type="entry name" value="Thioredoxin-like_sf"/>
</dbReference>
<dbReference type="GO" id="GO:0046872">
    <property type="term" value="F:metal ion binding"/>
    <property type="evidence" value="ECO:0007669"/>
    <property type="project" value="UniProtKB-KW"/>
</dbReference>
<keyword evidence="10" id="KW-1185">Reference proteome</keyword>
<dbReference type="Pfam" id="PF00462">
    <property type="entry name" value="Glutaredoxin"/>
    <property type="match status" value="1"/>
</dbReference>
<dbReference type="GO" id="GO:0051537">
    <property type="term" value="F:2 iron, 2 sulfur cluster binding"/>
    <property type="evidence" value="ECO:0007669"/>
    <property type="project" value="UniProtKB-KW"/>
</dbReference>
<evidence type="ECO:0000313" key="10">
    <source>
        <dbReference type="Proteomes" id="UP000298663"/>
    </source>
</evidence>
<name>A0A4U5N3T2_STECR</name>
<comment type="caution">
    <text evidence="9">The sequence shown here is derived from an EMBL/GenBank/DDBJ whole genome shotgun (WGS) entry which is preliminary data.</text>
</comment>
<evidence type="ECO:0000313" key="9">
    <source>
        <dbReference type="EMBL" id="TKR76998.1"/>
    </source>
</evidence>
<dbReference type="CDD" id="cd03028">
    <property type="entry name" value="GRX_PICOT_like"/>
    <property type="match status" value="1"/>
</dbReference>
<dbReference type="InterPro" id="IPR004480">
    <property type="entry name" value="Monothiol_GRX-rel"/>
</dbReference>
<dbReference type="STRING" id="34508.A0A4U5N3T2"/>
<keyword evidence="1" id="KW-0001">2Fe-2S</keyword>
<keyword evidence="5" id="KW-0676">Redox-active center</keyword>
<dbReference type="GO" id="GO:0005759">
    <property type="term" value="C:mitochondrial matrix"/>
    <property type="evidence" value="ECO:0007669"/>
    <property type="project" value="TreeGrafter"/>
</dbReference>
<proteinExistence type="predicted"/>